<evidence type="ECO:0000256" key="1">
    <source>
        <dbReference type="SAM" id="MobiDB-lite"/>
    </source>
</evidence>
<gene>
    <name evidence="2" type="ORF">PXEA_LOCUS16499</name>
</gene>
<proteinExistence type="predicted"/>
<dbReference type="AlphaFoldDB" id="A0A3S5BXH6"/>
<evidence type="ECO:0000313" key="3">
    <source>
        <dbReference type="Proteomes" id="UP000784294"/>
    </source>
</evidence>
<dbReference type="EMBL" id="CAAALY010059800">
    <property type="protein sequence ID" value="VEL23059.1"/>
    <property type="molecule type" value="Genomic_DNA"/>
</dbReference>
<sequence>MPDTENQPAVAAAVAIASATESSIEPDLAINMETDEEVLTRLLESAEAEGEHENTWRSHRTETGMLAERDEARPLLPVRCCRVWLPRRRTLPVLMTQTPVQPCVKTAGQRADKPGALGSAPRDEIVTSRGDRSAEARGGDGHKMRVSLVCQFCRGPHSGASSLLQN</sequence>
<dbReference type="Proteomes" id="UP000784294">
    <property type="component" value="Unassembled WGS sequence"/>
</dbReference>
<feature type="region of interest" description="Disordered" evidence="1">
    <location>
        <begin position="106"/>
        <end position="140"/>
    </location>
</feature>
<protein>
    <submittedName>
        <fullName evidence="2">Uncharacterized protein</fullName>
    </submittedName>
</protein>
<feature type="compositionally biased region" description="Basic and acidic residues" evidence="1">
    <location>
        <begin position="121"/>
        <end position="140"/>
    </location>
</feature>
<keyword evidence="3" id="KW-1185">Reference proteome</keyword>
<reference evidence="2" key="1">
    <citation type="submission" date="2018-11" db="EMBL/GenBank/DDBJ databases">
        <authorList>
            <consortium name="Pathogen Informatics"/>
        </authorList>
    </citation>
    <scope>NUCLEOTIDE SEQUENCE</scope>
</reference>
<accession>A0A3S5BXH6</accession>
<organism evidence="2 3">
    <name type="scientific">Protopolystoma xenopodis</name>
    <dbReference type="NCBI Taxonomy" id="117903"/>
    <lineage>
        <taxon>Eukaryota</taxon>
        <taxon>Metazoa</taxon>
        <taxon>Spiralia</taxon>
        <taxon>Lophotrochozoa</taxon>
        <taxon>Platyhelminthes</taxon>
        <taxon>Monogenea</taxon>
        <taxon>Polyopisthocotylea</taxon>
        <taxon>Polystomatidea</taxon>
        <taxon>Polystomatidae</taxon>
        <taxon>Protopolystoma</taxon>
    </lineage>
</organism>
<evidence type="ECO:0000313" key="2">
    <source>
        <dbReference type="EMBL" id="VEL23059.1"/>
    </source>
</evidence>
<name>A0A3S5BXH6_9PLAT</name>
<comment type="caution">
    <text evidence="2">The sequence shown here is derived from an EMBL/GenBank/DDBJ whole genome shotgun (WGS) entry which is preliminary data.</text>
</comment>